<evidence type="ECO:0000256" key="5">
    <source>
        <dbReference type="ARBA" id="ARBA00029447"/>
    </source>
</evidence>
<dbReference type="PANTHER" id="PTHR32089">
    <property type="entry name" value="METHYL-ACCEPTING CHEMOTAXIS PROTEIN MCPB"/>
    <property type="match status" value="1"/>
</dbReference>
<dbReference type="SMART" id="SM00304">
    <property type="entry name" value="HAMP"/>
    <property type="match status" value="2"/>
</dbReference>
<keyword evidence="2" id="KW-1003">Cell membrane</keyword>
<feature type="domain" description="HAMP" evidence="9">
    <location>
        <begin position="227"/>
        <end position="278"/>
    </location>
</feature>
<dbReference type="EMBL" id="BMIW01000029">
    <property type="protein sequence ID" value="GGG10392.1"/>
    <property type="molecule type" value="Genomic_DNA"/>
</dbReference>
<evidence type="ECO:0000256" key="4">
    <source>
        <dbReference type="ARBA" id="ARBA00023224"/>
    </source>
</evidence>
<keyword evidence="11" id="KW-1185">Reference proteome</keyword>
<protein>
    <submittedName>
        <fullName evidence="10">Methyl-accepting chemotaxis protein</fullName>
    </submittedName>
</protein>
<keyword evidence="4 6" id="KW-0807">Transducer</keyword>
<dbReference type="Pfam" id="PF00015">
    <property type="entry name" value="MCPsignal"/>
    <property type="match status" value="1"/>
</dbReference>
<comment type="similarity">
    <text evidence="5">Belongs to the methyl-accepting chemotaxis (MCP) protein family.</text>
</comment>
<dbReference type="RefSeq" id="WP_240431918.1">
    <property type="nucleotide sequence ID" value="NZ_KZ987724.1"/>
</dbReference>
<evidence type="ECO:0000256" key="2">
    <source>
        <dbReference type="ARBA" id="ARBA00022475"/>
    </source>
</evidence>
<keyword evidence="7" id="KW-0812">Transmembrane</keyword>
<keyword evidence="3 7" id="KW-0472">Membrane</keyword>
<evidence type="ECO:0000256" key="1">
    <source>
        <dbReference type="ARBA" id="ARBA00004236"/>
    </source>
</evidence>
<feature type="transmembrane region" description="Helical" evidence="7">
    <location>
        <begin position="203"/>
        <end position="224"/>
    </location>
</feature>
<feature type="domain" description="Methyl-accepting transducer" evidence="8">
    <location>
        <begin position="297"/>
        <end position="533"/>
    </location>
</feature>
<evidence type="ECO:0000259" key="9">
    <source>
        <dbReference type="PROSITE" id="PS50885"/>
    </source>
</evidence>
<sequence>MKISGFMNRLSIVTKNMMLTSLSVLMTGVILITASYYIQGAVLTNQLEENSQRVMEAWKDKISPEDAKAAMTDTDRNSELQKKLTKLFDELSSTHPEVAQGYIFGAKVENNSTQMIAFSTDILDMFEGENLFLGDMLGQPAYHVKGVEEMLKTKQITFTKPYKDDYGIWLTVLYPVQDKSGQVFSYIGMDFDASLILTGQRDLLRYTVLSLIVILIVILSFQFFTTRRTFAPVKDLMEGLDKLSKNDFSVRLKTDESELGQVNAIFNKMAQNMNDLVSTIKTVSIQSADQSKILFDTLEENHQTSAAIGANIEEISEKASRQSKAIAESVTSLEEINSGVGTIANSTAALSDVSMQMKDRSEVGRDNIGGVIEQMDAIQQSVQQSVVSIEQLQKRSGQIEEIVRVITQIAEQTHLLSLNASIEAARAGEEGRGFAVVANQVKKLAEESAKSADQIADLVHFIQKETLTAVAAISEGDRNVTEGIQIVQKTGELFGTILDANDAFTSQIQEVSAATEEMVAETEQITVTIKQIAEYAERNAVISGQIRESASEQRASADNIMNTAEHLNEISGSLEKLVKGLTL</sequence>
<proteinExistence type="inferred from homology"/>
<dbReference type="InterPro" id="IPR004089">
    <property type="entry name" value="MCPsignal_dom"/>
</dbReference>
<dbReference type="CDD" id="cd11386">
    <property type="entry name" value="MCP_signal"/>
    <property type="match status" value="1"/>
</dbReference>
<name>A0ABQ1W1N6_9BACL</name>
<dbReference type="SMART" id="SM00283">
    <property type="entry name" value="MA"/>
    <property type="match status" value="1"/>
</dbReference>
<dbReference type="Gene3D" id="1.10.287.950">
    <property type="entry name" value="Methyl-accepting chemotaxis protein"/>
    <property type="match status" value="1"/>
</dbReference>
<comment type="caution">
    <text evidence="10">The sequence shown here is derived from an EMBL/GenBank/DDBJ whole genome shotgun (WGS) entry which is preliminary data.</text>
</comment>
<evidence type="ECO:0000256" key="6">
    <source>
        <dbReference type="PROSITE-ProRule" id="PRU00284"/>
    </source>
</evidence>
<evidence type="ECO:0000313" key="10">
    <source>
        <dbReference type="EMBL" id="GGG10392.1"/>
    </source>
</evidence>
<evidence type="ECO:0000256" key="3">
    <source>
        <dbReference type="ARBA" id="ARBA00023136"/>
    </source>
</evidence>
<dbReference type="Pfam" id="PF00672">
    <property type="entry name" value="HAMP"/>
    <property type="match status" value="1"/>
</dbReference>
<keyword evidence="7" id="KW-1133">Transmembrane helix</keyword>
<evidence type="ECO:0000259" key="8">
    <source>
        <dbReference type="PROSITE" id="PS50111"/>
    </source>
</evidence>
<reference evidence="11" key="1">
    <citation type="journal article" date="2019" name="Int. J. Syst. Evol. Microbiol.">
        <title>The Global Catalogue of Microorganisms (GCM) 10K type strain sequencing project: providing services to taxonomists for standard genome sequencing and annotation.</title>
        <authorList>
            <consortium name="The Broad Institute Genomics Platform"/>
            <consortium name="The Broad Institute Genome Sequencing Center for Infectious Disease"/>
            <person name="Wu L."/>
            <person name="Ma J."/>
        </authorList>
    </citation>
    <scope>NUCLEOTIDE SEQUENCE [LARGE SCALE GENOMIC DNA]</scope>
    <source>
        <strain evidence="11">CGMCC 1.15420</strain>
    </source>
</reference>
<organism evidence="10 11">
    <name type="scientific">Paenibacillus aceti</name>
    <dbReference type="NCBI Taxonomy" id="1820010"/>
    <lineage>
        <taxon>Bacteria</taxon>
        <taxon>Bacillati</taxon>
        <taxon>Bacillota</taxon>
        <taxon>Bacilli</taxon>
        <taxon>Bacillales</taxon>
        <taxon>Paenibacillaceae</taxon>
        <taxon>Paenibacillus</taxon>
    </lineage>
</organism>
<comment type="subcellular location">
    <subcellularLocation>
        <location evidence="1">Cell membrane</location>
    </subcellularLocation>
</comment>
<dbReference type="InterPro" id="IPR003660">
    <property type="entry name" value="HAMP_dom"/>
</dbReference>
<evidence type="ECO:0000313" key="11">
    <source>
        <dbReference type="Proteomes" id="UP000608420"/>
    </source>
</evidence>
<accession>A0ABQ1W1N6</accession>
<dbReference type="PROSITE" id="PS50885">
    <property type="entry name" value="HAMP"/>
    <property type="match status" value="1"/>
</dbReference>
<dbReference type="PANTHER" id="PTHR32089:SF112">
    <property type="entry name" value="LYSOZYME-LIKE PROTEIN-RELATED"/>
    <property type="match status" value="1"/>
</dbReference>
<dbReference type="CDD" id="cd06225">
    <property type="entry name" value="HAMP"/>
    <property type="match status" value="1"/>
</dbReference>
<dbReference type="SUPFAM" id="SSF58104">
    <property type="entry name" value="Methyl-accepting chemotaxis protein (MCP) signaling domain"/>
    <property type="match status" value="1"/>
</dbReference>
<dbReference type="Proteomes" id="UP000608420">
    <property type="component" value="Unassembled WGS sequence"/>
</dbReference>
<dbReference type="Gene3D" id="6.10.340.10">
    <property type="match status" value="1"/>
</dbReference>
<gene>
    <name evidence="10" type="ORF">GCM10010913_35260</name>
</gene>
<evidence type="ECO:0000256" key="7">
    <source>
        <dbReference type="SAM" id="Phobius"/>
    </source>
</evidence>
<dbReference type="PROSITE" id="PS50111">
    <property type="entry name" value="CHEMOTAXIS_TRANSDUC_2"/>
    <property type="match status" value="1"/>
</dbReference>